<dbReference type="RefSeq" id="XP_040712315.1">
    <property type="nucleotide sequence ID" value="XM_040856605.1"/>
</dbReference>
<feature type="chain" id="PRO_5010984286" evidence="1">
    <location>
        <begin position="23"/>
        <end position="74"/>
    </location>
</feature>
<evidence type="ECO:0000256" key="1">
    <source>
        <dbReference type="SAM" id="SignalP"/>
    </source>
</evidence>
<organism evidence="2 3">
    <name type="scientific">Pseudomassariella vexata</name>
    <dbReference type="NCBI Taxonomy" id="1141098"/>
    <lineage>
        <taxon>Eukaryota</taxon>
        <taxon>Fungi</taxon>
        <taxon>Dikarya</taxon>
        <taxon>Ascomycota</taxon>
        <taxon>Pezizomycotina</taxon>
        <taxon>Sordariomycetes</taxon>
        <taxon>Xylariomycetidae</taxon>
        <taxon>Amphisphaeriales</taxon>
        <taxon>Pseudomassariaceae</taxon>
        <taxon>Pseudomassariella</taxon>
    </lineage>
</organism>
<evidence type="ECO:0000313" key="3">
    <source>
        <dbReference type="Proteomes" id="UP000193689"/>
    </source>
</evidence>
<keyword evidence="3" id="KW-1185">Reference proteome</keyword>
<evidence type="ECO:0000313" key="2">
    <source>
        <dbReference type="EMBL" id="ORY59741.1"/>
    </source>
</evidence>
<gene>
    <name evidence="2" type="ORF">BCR38DRAFT_350860</name>
</gene>
<sequence>FPAQCLGLQLLLDWAPQRLCNAATINCRWITSYFESISLKFAMTWVFLPDAQLPGTWAWGKNSAYLNYWVQSRL</sequence>
<dbReference type="InParanoid" id="A0A1Y2DKL3"/>
<dbReference type="AlphaFoldDB" id="A0A1Y2DKL3"/>
<feature type="non-terminal residue" evidence="2">
    <location>
        <position position="1"/>
    </location>
</feature>
<dbReference type="EMBL" id="MCFJ01000013">
    <property type="protein sequence ID" value="ORY59741.1"/>
    <property type="molecule type" value="Genomic_DNA"/>
</dbReference>
<reference evidence="2 3" key="1">
    <citation type="submission" date="2016-07" db="EMBL/GenBank/DDBJ databases">
        <title>Pervasive Adenine N6-methylation of Active Genes in Fungi.</title>
        <authorList>
            <consortium name="DOE Joint Genome Institute"/>
            <person name="Mondo S.J."/>
            <person name="Dannebaum R.O."/>
            <person name="Kuo R.C."/>
            <person name="Labutti K."/>
            <person name="Haridas S."/>
            <person name="Kuo A."/>
            <person name="Salamov A."/>
            <person name="Ahrendt S.R."/>
            <person name="Lipzen A."/>
            <person name="Sullivan W."/>
            <person name="Andreopoulos W.B."/>
            <person name="Clum A."/>
            <person name="Lindquist E."/>
            <person name="Daum C."/>
            <person name="Ramamoorthy G.K."/>
            <person name="Gryganskyi A."/>
            <person name="Culley D."/>
            <person name="Magnuson J.K."/>
            <person name="James T.Y."/>
            <person name="O'Malley M.A."/>
            <person name="Stajich J.E."/>
            <person name="Spatafora J.W."/>
            <person name="Visel A."/>
            <person name="Grigoriev I.V."/>
        </authorList>
    </citation>
    <scope>NUCLEOTIDE SEQUENCE [LARGE SCALE GENOMIC DNA]</scope>
    <source>
        <strain evidence="2 3">CBS 129021</strain>
    </source>
</reference>
<dbReference type="Proteomes" id="UP000193689">
    <property type="component" value="Unassembled WGS sequence"/>
</dbReference>
<proteinExistence type="predicted"/>
<dbReference type="GeneID" id="63772817"/>
<feature type="signal peptide" evidence="1">
    <location>
        <begin position="1"/>
        <end position="22"/>
    </location>
</feature>
<accession>A0A1Y2DKL3</accession>
<dbReference type="OrthoDB" id="414698at2759"/>
<protein>
    <submittedName>
        <fullName evidence="2">Uncharacterized protein</fullName>
    </submittedName>
</protein>
<name>A0A1Y2DKL3_9PEZI</name>
<comment type="caution">
    <text evidence="2">The sequence shown here is derived from an EMBL/GenBank/DDBJ whole genome shotgun (WGS) entry which is preliminary data.</text>
</comment>
<keyword evidence="1" id="KW-0732">Signal</keyword>